<keyword evidence="15" id="KW-1185">Reference proteome</keyword>
<organism evidence="14 15">
    <name type="scientific">Cryobacterium melibiosiphilum</name>
    <dbReference type="NCBI Taxonomy" id="995039"/>
    <lineage>
        <taxon>Bacteria</taxon>
        <taxon>Bacillati</taxon>
        <taxon>Actinomycetota</taxon>
        <taxon>Actinomycetes</taxon>
        <taxon>Micrococcales</taxon>
        <taxon>Microbacteriaceae</taxon>
        <taxon>Cryobacterium</taxon>
    </lineage>
</organism>
<evidence type="ECO:0000256" key="10">
    <source>
        <dbReference type="ARBA" id="ARBA00023136"/>
    </source>
</evidence>
<dbReference type="GO" id="GO:0030007">
    <property type="term" value="P:intracellular potassium ion homeostasis"/>
    <property type="evidence" value="ECO:0007669"/>
    <property type="project" value="TreeGrafter"/>
</dbReference>
<protein>
    <submittedName>
        <fullName evidence="14">HAD family hydrolase</fullName>
    </submittedName>
</protein>
<dbReference type="InterPro" id="IPR001757">
    <property type="entry name" value="P_typ_ATPase"/>
</dbReference>
<dbReference type="SMART" id="SM00831">
    <property type="entry name" value="Cation_ATPase_N"/>
    <property type="match status" value="1"/>
</dbReference>
<dbReference type="GO" id="GO:0016887">
    <property type="term" value="F:ATP hydrolysis activity"/>
    <property type="evidence" value="ECO:0007669"/>
    <property type="project" value="InterPro"/>
</dbReference>
<dbReference type="GO" id="GO:0005391">
    <property type="term" value="F:P-type sodium:potassium-exchanging transporter activity"/>
    <property type="evidence" value="ECO:0007669"/>
    <property type="project" value="TreeGrafter"/>
</dbReference>
<comment type="caution">
    <text evidence="14">The sequence shown here is derived from an EMBL/GenBank/DDBJ whole genome shotgun (WGS) entry which is preliminary data.</text>
</comment>
<dbReference type="GO" id="GO:0005524">
    <property type="term" value="F:ATP binding"/>
    <property type="evidence" value="ECO:0007669"/>
    <property type="project" value="UniProtKB-KW"/>
</dbReference>
<keyword evidence="14" id="KW-0378">Hydrolase</keyword>
<evidence type="ECO:0000256" key="5">
    <source>
        <dbReference type="ARBA" id="ARBA00022741"/>
    </source>
</evidence>
<dbReference type="SUPFAM" id="SSF81665">
    <property type="entry name" value="Calcium ATPase, transmembrane domain M"/>
    <property type="match status" value="1"/>
</dbReference>
<feature type="transmembrane region" description="Helical" evidence="12">
    <location>
        <begin position="876"/>
        <end position="896"/>
    </location>
</feature>
<evidence type="ECO:0000256" key="8">
    <source>
        <dbReference type="ARBA" id="ARBA00022967"/>
    </source>
</evidence>
<dbReference type="InterPro" id="IPR050510">
    <property type="entry name" value="Cation_transp_ATPase_P-type"/>
</dbReference>
<keyword evidence="4 12" id="KW-0812">Transmembrane</keyword>
<dbReference type="PROSITE" id="PS00154">
    <property type="entry name" value="ATPASE_E1_E2"/>
    <property type="match status" value="1"/>
</dbReference>
<evidence type="ECO:0000256" key="6">
    <source>
        <dbReference type="ARBA" id="ARBA00022840"/>
    </source>
</evidence>
<proteinExistence type="inferred from homology"/>
<feature type="transmembrane region" description="Helical" evidence="12">
    <location>
        <begin position="700"/>
        <end position="724"/>
    </location>
</feature>
<keyword evidence="5" id="KW-0547">Nucleotide-binding</keyword>
<evidence type="ECO:0000256" key="12">
    <source>
        <dbReference type="SAM" id="Phobius"/>
    </source>
</evidence>
<dbReference type="InterPro" id="IPR023299">
    <property type="entry name" value="ATPase_P-typ_cyto_dom_N"/>
</dbReference>
<dbReference type="OrthoDB" id="9814270at2"/>
<dbReference type="Gene3D" id="2.70.150.10">
    <property type="entry name" value="Calcium-transporting ATPase, cytoplasmic transduction domain A"/>
    <property type="match status" value="1"/>
</dbReference>
<evidence type="ECO:0000256" key="11">
    <source>
        <dbReference type="ARBA" id="ARBA00049360"/>
    </source>
</evidence>
<feature type="transmembrane region" description="Helical" evidence="12">
    <location>
        <begin position="841"/>
        <end position="861"/>
    </location>
</feature>
<dbReference type="PRINTS" id="PR00120">
    <property type="entry name" value="HATPASE"/>
</dbReference>
<feature type="transmembrane region" description="Helical" evidence="12">
    <location>
        <begin position="730"/>
        <end position="751"/>
    </location>
</feature>
<evidence type="ECO:0000256" key="4">
    <source>
        <dbReference type="ARBA" id="ARBA00022692"/>
    </source>
</evidence>
<dbReference type="FunFam" id="2.70.150.10:FF:000160">
    <property type="entry name" value="Sarcoplasmic/endoplasmic reticulum calcium ATPase 1"/>
    <property type="match status" value="1"/>
</dbReference>
<dbReference type="Pfam" id="PF13246">
    <property type="entry name" value="Cation_ATPase"/>
    <property type="match status" value="1"/>
</dbReference>
<evidence type="ECO:0000256" key="2">
    <source>
        <dbReference type="ARBA" id="ARBA00005675"/>
    </source>
</evidence>
<comment type="similarity">
    <text evidence="2">Belongs to the cation transport ATPase (P-type) (TC 3.A.3) family. Type IIA subfamily.</text>
</comment>
<dbReference type="Gene3D" id="3.40.1110.10">
    <property type="entry name" value="Calcium-transporting ATPase, cytoplasmic domain N"/>
    <property type="match status" value="1"/>
</dbReference>
<dbReference type="InterPro" id="IPR059000">
    <property type="entry name" value="ATPase_P-type_domA"/>
</dbReference>
<dbReference type="Pfam" id="PF00689">
    <property type="entry name" value="Cation_ATPase_C"/>
    <property type="match status" value="1"/>
</dbReference>
<evidence type="ECO:0000313" key="15">
    <source>
        <dbReference type="Proteomes" id="UP000272015"/>
    </source>
</evidence>
<dbReference type="InterPro" id="IPR006068">
    <property type="entry name" value="ATPase_P-typ_cation-transptr_C"/>
</dbReference>
<evidence type="ECO:0000256" key="1">
    <source>
        <dbReference type="ARBA" id="ARBA00004651"/>
    </source>
</evidence>
<feature type="transmembrane region" description="Helical" evidence="12">
    <location>
        <begin position="89"/>
        <end position="108"/>
    </location>
</feature>
<dbReference type="InterPro" id="IPR036412">
    <property type="entry name" value="HAD-like_sf"/>
</dbReference>
<dbReference type="AlphaFoldDB" id="A0A3A5MKY2"/>
<dbReference type="InterPro" id="IPR004014">
    <property type="entry name" value="ATPase_P-typ_cation-transptr_N"/>
</dbReference>
<dbReference type="GO" id="GO:1990573">
    <property type="term" value="P:potassium ion import across plasma membrane"/>
    <property type="evidence" value="ECO:0007669"/>
    <property type="project" value="TreeGrafter"/>
</dbReference>
<reference evidence="14 15" key="1">
    <citation type="submission" date="2018-09" db="EMBL/GenBank/DDBJ databases">
        <title>Novel species of Cryobacterium.</title>
        <authorList>
            <person name="Liu Q."/>
            <person name="Xin Y.-H."/>
        </authorList>
    </citation>
    <scope>NUCLEOTIDE SEQUENCE [LARGE SCALE GENOMIC DNA]</scope>
    <source>
        <strain evidence="14 15">Hh39</strain>
    </source>
</reference>
<dbReference type="NCBIfam" id="TIGR01494">
    <property type="entry name" value="ATPase_P-type"/>
    <property type="match status" value="2"/>
</dbReference>
<dbReference type="PRINTS" id="PR00119">
    <property type="entry name" value="CATATPASE"/>
</dbReference>
<gene>
    <name evidence="14" type="ORF">D6T64_03215</name>
</gene>
<evidence type="ECO:0000313" key="14">
    <source>
        <dbReference type="EMBL" id="RJT90757.1"/>
    </source>
</evidence>
<dbReference type="SUPFAM" id="SSF81660">
    <property type="entry name" value="Metal cation-transporting ATPase, ATP-binding domain N"/>
    <property type="match status" value="1"/>
</dbReference>
<dbReference type="InterPro" id="IPR023214">
    <property type="entry name" value="HAD_sf"/>
</dbReference>
<dbReference type="SUPFAM" id="SSF56784">
    <property type="entry name" value="HAD-like"/>
    <property type="match status" value="1"/>
</dbReference>
<dbReference type="PANTHER" id="PTHR43294">
    <property type="entry name" value="SODIUM/POTASSIUM-TRANSPORTING ATPASE SUBUNIT ALPHA"/>
    <property type="match status" value="1"/>
</dbReference>
<feature type="transmembrane region" description="Helical" evidence="12">
    <location>
        <begin position="256"/>
        <end position="274"/>
    </location>
</feature>
<feature type="transmembrane region" description="Helical" evidence="12">
    <location>
        <begin position="286"/>
        <end position="308"/>
    </location>
</feature>
<sequence>MSVTSQTEALLRAHDPYARPVEEVLADLESAPQGLSVSAAEKRLVAYGPNRLAVPRPKNPVVRFLSHFNDVLIYVLLAAAVLKSIFGDWIDASVIFAVAVINAVIGFLQEGRAEKALDGIRRMLSLHAYVRRDGVWVDVEAEALVPGDIVRVKSGDKVPADVRLIEATTLRVEESALTGESVPTAKKTSPVRADLGIGDRHSMLYSGTIVTTGRGIGVVTATGVDTEIGRIQSMLTGVQSLATPLTRQLDSFGKKITLLILGVAAIMLVIGRLLHDQNANDLLSAAIGFAVAAIPEGLPALVTITLALGVQQMAKRRAIVRKLTAVETLGSVTTVCSDKTGTLTRNEMTVRSAVTRAAHYHVTGIGYKPVGTVSVDDEPVTLDTRPDLTELVTVFALCNDARVTEEDGHWRVVGEPTEGALRALALKTNFDSASWKRIAVIPFESDNKFMVTLDKDPAGKVHILLKGAPGEVLQRSSLQLGADGNPEPIDAAFWDTCVDDLSAQGLRVLAAARGAAVDGMVELNIEDIGNGMLFLGVVGIVDPPRPEAITAIATMQAAGIRVKMITGDHAGTARAISREMGITHDANARVITGAELQAMSQDQLIRIVREVDVFARTSPEHKLRIVKALQAHKEVVAMTGDGVNDAPALTRSDVGVAMGIKGTEATKEAADIVLADDNFATIERAIEEGRRIRDNLQKSIVFLLPTTAAQSLVILVAVLFGFTLPLQPAQILWVNLITAITLALALAYEPAEPGIMLRQPRKPGGSLISQAYLGRILWVAVLISGATIAVFFLELFVGSSLAQAQTTAVTMLTLSQAAFLFNSRFLHASSLKFAVLRGNPAIWISTGALLTLQLVFVYTPFMNLWFRSTPIGVREWGYTLGLSAAIFLFVELGKAIERVQSRRQK</sequence>
<comment type="subcellular location">
    <subcellularLocation>
        <location evidence="1">Cell membrane</location>
        <topology evidence="1">Multi-pass membrane protein</topology>
    </subcellularLocation>
</comment>
<feature type="transmembrane region" description="Helical" evidence="12">
    <location>
        <begin position="802"/>
        <end position="821"/>
    </location>
</feature>
<dbReference type="GO" id="GO:0036376">
    <property type="term" value="P:sodium ion export across plasma membrane"/>
    <property type="evidence" value="ECO:0007669"/>
    <property type="project" value="TreeGrafter"/>
</dbReference>
<dbReference type="InterPro" id="IPR008250">
    <property type="entry name" value="ATPase_P-typ_transduc_dom_A_sf"/>
</dbReference>
<dbReference type="GO" id="GO:1902600">
    <property type="term" value="P:proton transmembrane transport"/>
    <property type="evidence" value="ECO:0007669"/>
    <property type="project" value="TreeGrafter"/>
</dbReference>
<dbReference type="InterPro" id="IPR023298">
    <property type="entry name" value="ATPase_P-typ_TM_dom_sf"/>
</dbReference>
<dbReference type="Pfam" id="PF08282">
    <property type="entry name" value="Hydrolase_3"/>
    <property type="match status" value="1"/>
</dbReference>
<dbReference type="Pfam" id="PF00690">
    <property type="entry name" value="Cation_ATPase_N"/>
    <property type="match status" value="1"/>
</dbReference>
<evidence type="ECO:0000259" key="13">
    <source>
        <dbReference type="SMART" id="SM00831"/>
    </source>
</evidence>
<feature type="transmembrane region" description="Helical" evidence="12">
    <location>
        <begin position="772"/>
        <end position="796"/>
    </location>
</feature>
<feature type="domain" description="Cation-transporting P-type ATPase N-terminal" evidence="13">
    <location>
        <begin position="15"/>
        <end position="88"/>
    </location>
</feature>
<dbReference type="FunFam" id="3.40.50.1000:FF:000028">
    <property type="entry name" value="Calcium-transporting P-type ATPase, putative"/>
    <property type="match status" value="1"/>
</dbReference>
<dbReference type="SUPFAM" id="SSF81653">
    <property type="entry name" value="Calcium ATPase, transduction domain A"/>
    <property type="match status" value="1"/>
</dbReference>
<dbReference type="InterPro" id="IPR018303">
    <property type="entry name" value="ATPase_P-typ_P_site"/>
</dbReference>
<keyword evidence="3" id="KW-0597">Phosphoprotein</keyword>
<dbReference type="Proteomes" id="UP000272015">
    <property type="component" value="Unassembled WGS sequence"/>
</dbReference>
<dbReference type="Pfam" id="PF00122">
    <property type="entry name" value="E1-E2_ATPase"/>
    <property type="match status" value="1"/>
</dbReference>
<keyword evidence="10 12" id="KW-0472">Membrane</keyword>
<keyword evidence="9 12" id="KW-1133">Transmembrane helix</keyword>
<accession>A0A3A5MKY2</accession>
<name>A0A3A5MKY2_9MICO</name>
<dbReference type="GO" id="GO:0006883">
    <property type="term" value="P:intracellular sodium ion homeostasis"/>
    <property type="evidence" value="ECO:0007669"/>
    <property type="project" value="TreeGrafter"/>
</dbReference>
<keyword evidence="8" id="KW-1278">Translocase</keyword>
<dbReference type="InterPro" id="IPR044492">
    <property type="entry name" value="P_typ_ATPase_HD_dom"/>
</dbReference>
<keyword evidence="6" id="KW-0067">ATP-binding</keyword>
<comment type="catalytic activity">
    <reaction evidence="11">
        <text>ATP + H2O = ADP + phosphate + H(+)</text>
        <dbReference type="Rhea" id="RHEA:13065"/>
        <dbReference type="ChEBI" id="CHEBI:15377"/>
        <dbReference type="ChEBI" id="CHEBI:15378"/>
        <dbReference type="ChEBI" id="CHEBI:30616"/>
        <dbReference type="ChEBI" id="CHEBI:43474"/>
        <dbReference type="ChEBI" id="CHEBI:456216"/>
    </reaction>
</comment>
<dbReference type="SFLD" id="SFLDS00003">
    <property type="entry name" value="Haloacid_Dehalogenase"/>
    <property type="match status" value="1"/>
</dbReference>
<evidence type="ECO:0000256" key="3">
    <source>
        <dbReference type="ARBA" id="ARBA00022553"/>
    </source>
</evidence>
<dbReference type="RefSeq" id="WP_119971515.1">
    <property type="nucleotide sequence ID" value="NZ_JBHSQA010000030.1"/>
</dbReference>
<dbReference type="Gene3D" id="3.40.50.1000">
    <property type="entry name" value="HAD superfamily/HAD-like"/>
    <property type="match status" value="1"/>
</dbReference>
<dbReference type="EMBL" id="QZVS01000056">
    <property type="protein sequence ID" value="RJT90757.1"/>
    <property type="molecule type" value="Genomic_DNA"/>
</dbReference>
<keyword evidence="7" id="KW-0460">Magnesium</keyword>
<evidence type="ECO:0000256" key="9">
    <source>
        <dbReference type="ARBA" id="ARBA00022989"/>
    </source>
</evidence>
<evidence type="ECO:0000256" key="7">
    <source>
        <dbReference type="ARBA" id="ARBA00022842"/>
    </source>
</evidence>
<feature type="transmembrane region" description="Helical" evidence="12">
    <location>
        <begin position="61"/>
        <end position="83"/>
    </location>
</feature>
<dbReference type="SFLD" id="SFLDG00002">
    <property type="entry name" value="C1.7:_P-type_atpase_like"/>
    <property type="match status" value="1"/>
</dbReference>
<dbReference type="Gene3D" id="1.20.1110.10">
    <property type="entry name" value="Calcium-transporting ATPase, transmembrane domain"/>
    <property type="match status" value="1"/>
</dbReference>
<dbReference type="GO" id="GO:0005886">
    <property type="term" value="C:plasma membrane"/>
    <property type="evidence" value="ECO:0007669"/>
    <property type="project" value="UniProtKB-SubCell"/>
</dbReference>
<dbReference type="SFLD" id="SFLDF00027">
    <property type="entry name" value="p-type_atpase"/>
    <property type="match status" value="1"/>
</dbReference>
<dbReference type="PANTHER" id="PTHR43294:SF20">
    <property type="entry name" value="P-TYPE ATPASE"/>
    <property type="match status" value="1"/>
</dbReference>